<keyword evidence="12 24" id="KW-0418">Kinase</keyword>
<dbReference type="GO" id="GO:0005524">
    <property type="term" value="F:ATP binding"/>
    <property type="evidence" value="ECO:0007669"/>
    <property type="project" value="UniProtKB-KW"/>
</dbReference>
<evidence type="ECO:0000256" key="6">
    <source>
        <dbReference type="ARBA" id="ARBA00022516"/>
    </source>
</evidence>
<evidence type="ECO:0000256" key="3">
    <source>
        <dbReference type="ARBA" id="ARBA00012133"/>
    </source>
</evidence>
<keyword evidence="16 24" id="KW-0443">Lipid metabolism</keyword>
<evidence type="ECO:0000313" key="26">
    <source>
        <dbReference type="Proteomes" id="UP000509367"/>
    </source>
</evidence>
<reference evidence="25 26" key="1">
    <citation type="submission" date="2020-06" db="EMBL/GenBank/DDBJ databases">
        <title>Oricola thermophila sp. nov. isolated from a tidal sediments.</title>
        <authorList>
            <person name="Kwon K.K."/>
            <person name="Yang S.-H."/>
            <person name="Park M.-J."/>
        </authorList>
    </citation>
    <scope>NUCLEOTIDE SEQUENCE [LARGE SCALE GENOMIC DNA]</scope>
    <source>
        <strain evidence="25 26">MEBiC13590</strain>
    </source>
</reference>
<evidence type="ECO:0000256" key="14">
    <source>
        <dbReference type="ARBA" id="ARBA00022842"/>
    </source>
</evidence>
<evidence type="ECO:0000256" key="24">
    <source>
        <dbReference type="RuleBase" id="RU363065"/>
    </source>
</evidence>
<protein>
    <recommendedName>
        <fullName evidence="4 24">Diacylglycerol kinase</fullName>
        <ecNumber evidence="3 24">2.7.1.107</ecNumber>
    </recommendedName>
</protein>
<evidence type="ECO:0000313" key="25">
    <source>
        <dbReference type="EMBL" id="QKV19474.1"/>
    </source>
</evidence>
<feature type="binding site" evidence="21">
    <location>
        <position position="67"/>
    </location>
    <ligand>
        <name>substrate</name>
    </ligand>
</feature>
<evidence type="ECO:0000256" key="16">
    <source>
        <dbReference type="ARBA" id="ARBA00023098"/>
    </source>
</evidence>
<proteinExistence type="inferred from homology"/>
<dbReference type="EMBL" id="CP054836">
    <property type="protein sequence ID" value="QKV19474.1"/>
    <property type="molecule type" value="Genomic_DNA"/>
</dbReference>
<organism evidence="25 26">
    <name type="scientific">Oricola thermophila</name>
    <dbReference type="NCBI Taxonomy" id="2742145"/>
    <lineage>
        <taxon>Bacteria</taxon>
        <taxon>Pseudomonadati</taxon>
        <taxon>Pseudomonadota</taxon>
        <taxon>Alphaproteobacteria</taxon>
        <taxon>Hyphomicrobiales</taxon>
        <taxon>Ahrensiaceae</taxon>
        <taxon>Oricola</taxon>
    </lineage>
</organism>
<comment type="function">
    <text evidence="24">Catalyzes the ATP-dependent phosphorylation of sn-l,2-diacylglycerol (DAG) to phosphatidic acid. Involved in the recycling of diacylglycerol produced as a by-product during membrane-derived oligosaccharide (MDO) biosynthesis.</text>
</comment>
<evidence type="ECO:0000256" key="10">
    <source>
        <dbReference type="ARBA" id="ARBA00022723"/>
    </source>
</evidence>
<dbReference type="GO" id="GO:0046872">
    <property type="term" value="F:metal ion binding"/>
    <property type="evidence" value="ECO:0007669"/>
    <property type="project" value="UniProtKB-KW"/>
</dbReference>
<keyword evidence="14 23" id="KW-0460">Magnesium</keyword>
<evidence type="ECO:0000256" key="22">
    <source>
        <dbReference type="PIRSR" id="PIRSR600829-3"/>
    </source>
</evidence>
<accession>A0A6N1VF58</accession>
<feature type="binding site" evidence="21">
    <location>
        <position position="110"/>
    </location>
    <ligand>
        <name>substrate</name>
    </ligand>
</feature>
<keyword evidence="7 24" id="KW-0997">Cell inner membrane</keyword>
<dbReference type="Pfam" id="PF01219">
    <property type="entry name" value="DAGK_prokar"/>
    <property type="match status" value="1"/>
</dbReference>
<comment type="catalytic activity">
    <reaction evidence="24">
        <text>a 1,2-diacyl-sn-glycerol + ATP = a 1,2-diacyl-sn-glycero-3-phosphate + ADP + H(+)</text>
        <dbReference type="Rhea" id="RHEA:10272"/>
        <dbReference type="ChEBI" id="CHEBI:15378"/>
        <dbReference type="ChEBI" id="CHEBI:17815"/>
        <dbReference type="ChEBI" id="CHEBI:30616"/>
        <dbReference type="ChEBI" id="CHEBI:58608"/>
        <dbReference type="ChEBI" id="CHEBI:456216"/>
        <dbReference type="EC" id="2.7.1.107"/>
    </reaction>
</comment>
<sequence>MKRGQGKGSAPEFGHGGGLRRVWRAWLATRAGLAAAFRSQAAFRQEVALAALAMPFVVLADVGAAERALLFSSVVAVLVVELLNTAIEQTLDRVSTEIHPLAKAAKDAGSAAVFLALVAAAVVWLLVLVLPALGF</sequence>
<evidence type="ECO:0000256" key="5">
    <source>
        <dbReference type="ARBA" id="ARBA00022475"/>
    </source>
</evidence>
<keyword evidence="15 24" id="KW-1133">Transmembrane helix</keyword>
<evidence type="ECO:0000256" key="4">
    <source>
        <dbReference type="ARBA" id="ARBA00017575"/>
    </source>
</evidence>
<keyword evidence="9 24" id="KW-0812">Transmembrane</keyword>
<gene>
    <name evidence="25" type="ORF">HTY61_13915</name>
</gene>
<evidence type="ECO:0000256" key="19">
    <source>
        <dbReference type="ARBA" id="ARBA00023264"/>
    </source>
</evidence>
<comment type="caution">
    <text evidence="24">Lacks conserved residue(s) required for the propagation of feature annotation.</text>
</comment>
<evidence type="ECO:0000256" key="8">
    <source>
        <dbReference type="ARBA" id="ARBA00022679"/>
    </source>
</evidence>
<dbReference type="InterPro" id="IPR036945">
    <property type="entry name" value="DAGK_sf"/>
</dbReference>
<dbReference type="InterPro" id="IPR033718">
    <property type="entry name" value="DAGK_prok"/>
</dbReference>
<evidence type="ECO:0000256" key="11">
    <source>
        <dbReference type="ARBA" id="ARBA00022741"/>
    </source>
</evidence>
<dbReference type="AlphaFoldDB" id="A0A6N1VF58"/>
<keyword evidence="19 24" id="KW-1208">Phospholipid metabolism</keyword>
<evidence type="ECO:0000256" key="7">
    <source>
        <dbReference type="ARBA" id="ARBA00022519"/>
    </source>
</evidence>
<evidence type="ECO:0000256" key="2">
    <source>
        <dbReference type="ARBA" id="ARBA00005967"/>
    </source>
</evidence>
<evidence type="ECO:0000256" key="20">
    <source>
        <dbReference type="PIRSR" id="PIRSR600829-1"/>
    </source>
</evidence>
<keyword evidence="26" id="KW-1185">Reference proteome</keyword>
<keyword evidence="10 23" id="KW-0479">Metal-binding</keyword>
<evidence type="ECO:0000256" key="1">
    <source>
        <dbReference type="ARBA" id="ARBA00004429"/>
    </source>
</evidence>
<evidence type="ECO:0000256" key="13">
    <source>
        <dbReference type="ARBA" id="ARBA00022840"/>
    </source>
</evidence>
<evidence type="ECO:0000256" key="21">
    <source>
        <dbReference type="PIRSR" id="PIRSR600829-2"/>
    </source>
</evidence>
<name>A0A6N1VF58_9HYPH</name>
<feature type="binding site" evidence="21">
    <location>
        <position position="81"/>
    </location>
    <ligand>
        <name>substrate</name>
    </ligand>
</feature>
<feature type="binding site" evidence="22">
    <location>
        <position position="88"/>
    </location>
    <ligand>
        <name>ATP</name>
        <dbReference type="ChEBI" id="CHEBI:30616"/>
    </ligand>
</feature>
<dbReference type="GO" id="GO:0005886">
    <property type="term" value="C:plasma membrane"/>
    <property type="evidence" value="ECO:0007669"/>
    <property type="project" value="UniProtKB-SubCell"/>
</dbReference>
<comment type="subcellular location">
    <subcellularLocation>
        <location evidence="1 24">Cell inner membrane</location>
        <topology evidence="1 24">Multi-pass membrane protein</topology>
    </subcellularLocation>
</comment>
<comment type="cofactor">
    <cofactor evidence="23">
        <name>Mg(2+)</name>
        <dbReference type="ChEBI" id="CHEBI:18420"/>
    </cofactor>
    <text evidence="23">Mn(2+), Zn(2+), Cd(2+) and Co(2+) support activity to lesser extents.</text>
</comment>
<dbReference type="CDD" id="cd14264">
    <property type="entry name" value="DAGK_IM"/>
    <property type="match status" value="1"/>
</dbReference>
<feature type="binding site" evidence="21">
    <location>
        <begin position="42"/>
        <end position="46"/>
    </location>
    <ligand>
        <name>substrate</name>
    </ligand>
</feature>
<evidence type="ECO:0000256" key="9">
    <source>
        <dbReference type="ARBA" id="ARBA00022692"/>
    </source>
</evidence>
<keyword evidence="17 24" id="KW-0472">Membrane</keyword>
<dbReference type="EC" id="2.7.1.107" evidence="3 24"/>
<evidence type="ECO:0000256" key="12">
    <source>
        <dbReference type="ARBA" id="ARBA00022777"/>
    </source>
</evidence>
<keyword evidence="18" id="KW-0594">Phospholipid biosynthesis</keyword>
<evidence type="ECO:0000256" key="17">
    <source>
        <dbReference type="ARBA" id="ARBA00023136"/>
    </source>
</evidence>
<dbReference type="Proteomes" id="UP000509367">
    <property type="component" value="Chromosome"/>
</dbReference>
<feature type="active site" description="Proton acceptor" evidence="20">
    <location>
        <position position="81"/>
    </location>
</feature>
<evidence type="ECO:0000256" key="15">
    <source>
        <dbReference type="ARBA" id="ARBA00022989"/>
    </source>
</evidence>
<dbReference type="Gene3D" id="1.10.287.3610">
    <property type="match status" value="1"/>
</dbReference>
<feature type="binding site" evidence="21">
    <location>
        <position position="21"/>
    </location>
    <ligand>
        <name>substrate</name>
    </ligand>
</feature>
<feature type="binding site" evidence="22">
    <location>
        <begin position="97"/>
        <end position="99"/>
    </location>
    <ligand>
        <name>ATP</name>
        <dbReference type="ChEBI" id="CHEBI:30616"/>
    </ligand>
</feature>
<keyword evidence="5" id="KW-1003">Cell membrane</keyword>
<dbReference type="KEGG" id="orm:HTY61_13915"/>
<dbReference type="InterPro" id="IPR000829">
    <property type="entry name" value="DAGK"/>
</dbReference>
<evidence type="ECO:0000256" key="23">
    <source>
        <dbReference type="PIRSR" id="PIRSR600829-4"/>
    </source>
</evidence>
<keyword evidence="13 22" id="KW-0067">ATP-binding</keyword>
<feature type="binding site" evidence="23">
    <location>
        <position position="88"/>
    </location>
    <ligand>
        <name>a divalent metal cation</name>
        <dbReference type="ChEBI" id="CHEBI:60240"/>
    </ligand>
</feature>
<dbReference type="GO" id="GO:0006654">
    <property type="term" value="P:phosphatidic acid biosynthetic process"/>
    <property type="evidence" value="ECO:0007669"/>
    <property type="project" value="InterPro"/>
</dbReference>
<keyword evidence="11 22" id="KW-0547">Nucleotide-binding</keyword>
<dbReference type="PANTHER" id="PTHR34299:SF1">
    <property type="entry name" value="DIACYLGLYCEROL KINASE"/>
    <property type="match status" value="1"/>
</dbReference>
<keyword evidence="6" id="KW-0444">Lipid biosynthesis</keyword>
<dbReference type="GO" id="GO:0004143">
    <property type="term" value="F:ATP-dependent diacylglycerol kinase activity"/>
    <property type="evidence" value="ECO:0007669"/>
    <property type="project" value="UniProtKB-EC"/>
</dbReference>
<feature type="transmembrane region" description="Helical" evidence="24">
    <location>
        <begin position="108"/>
        <end position="133"/>
    </location>
</feature>
<comment type="similarity">
    <text evidence="2 24">Belongs to the bacterial diacylglycerol kinase family.</text>
</comment>
<keyword evidence="8 24" id="KW-0808">Transferase</keyword>
<feature type="binding site" evidence="22">
    <location>
        <position position="21"/>
    </location>
    <ligand>
        <name>ATP</name>
        <dbReference type="ChEBI" id="CHEBI:30616"/>
    </ligand>
</feature>
<dbReference type="RefSeq" id="WP_175277366.1">
    <property type="nucleotide sequence ID" value="NZ_CP054836.1"/>
</dbReference>
<evidence type="ECO:0000256" key="18">
    <source>
        <dbReference type="ARBA" id="ARBA00023209"/>
    </source>
</evidence>
<feature type="binding site" evidence="22">
    <location>
        <begin position="106"/>
        <end position="107"/>
    </location>
    <ligand>
        <name>ATP</name>
        <dbReference type="ChEBI" id="CHEBI:30616"/>
    </ligand>
</feature>
<dbReference type="PANTHER" id="PTHR34299">
    <property type="entry name" value="DIACYLGLYCEROL KINASE"/>
    <property type="match status" value="1"/>
</dbReference>